<reference evidence="2 3" key="1">
    <citation type="submission" date="2020-02" db="EMBL/GenBank/DDBJ databases">
        <title>Rhodobacter algicola sp. nov., isolated from microalga culture.</title>
        <authorList>
            <person name="Park C.-Y."/>
        </authorList>
    </citation>
    <scope>NUCLEOTIDE SEQUENCE [LARGE SCALE GENOMIC DNA]</scope>
    <source>
        <strain evidence="2 3">ETT8</strain>
    </source>
</reference>
<accession>A0A6B3RSK5</accession>
<proteinExistence type="predicted"/>
<feature type="compositionally biased region" description="Acidic residues" evidence="1">
    <location>
        <begin position="245"/>
        <end position="259"/>
    </location>
</feature>
<evidence type="ECO:0000256" key="1">
    <source>
        <dbReference type="SAM" id="MobiDB-lite"/>
    </source>
</evidence>
<protein>
    <submittedName>
        <fullName evidence="2">Uncharacterized protein</fullName>
    </submittedName>
</protein>
<name>A0A6B3RSK5_9RHOB</name>
<dbReference type="Proteomes" id="UP000481421">
    <property type="component" value="Unassembled WGS sequence"/>
</dbReference>
<sequence length="596" mass="67796">MEELSKEWFELRDHRRRQFSRAVWIPIYGIIFPKKHLEYPEIGHIEETFAVGSAVIFNDRRNEADDLEWHYWSQDNTIPYLTDDGTYCEAEAFHDGPAGRLGFRLVLSQYINAMHPRQVSINQDFIMAYGLIEEGDSWLRPSEGYEEVIKVKRDGSAEIKFVEVRAEYLKDYLAARKAALRLYYYRQRRAILDKDPQFGWPSDFSLVSEKNYSCEVRCHEIDASGDFPGTTWAVFKAWRTDVDPDEEVPDFSGNDDEATATESTSGVRGVEGGRFLVSGEMWRGEWIEPAAASCRVGFNEPKETLMVQPDGDGGRVDLETLNVEEVGKYLWFKPDVVTALLSRRGGNLRWYTRDTGGVSPSPSTPLHFGVNKLGLVNAYAYDVARKPLWERRIWVAHNCRPDGGVASELLEAQMACKPANTKSPEFLIQSAVSWLDHVFMKKFGESLLRDHHEVSDLSERIHRFRGLDEHGLRSLAKDIVKYSIERINKASLVRAIDGGKSDLGTLKLLQRLLAKYTEEGYAYRRMSPLFGIYDLRGADAHLSSSDIEDCYVRIGIDRTVPHIQQAAQMIENVAEAIGVTGGDLRKHVPEPDALSR</sequence>
<organism evidence="2 3">
    <name type="scientific">Pseudotabrizicola algicola</name>
    <dbReference type="NCBI Taxonomy" id="2709381"/>
    <lineage>
        <taxon>Bacteria</taxon>
        <taxon>Pseudomonadati</taxon>
        <taxon>Pseudomonadota</taxon>
        <taxon>Alphaproteobacteria</taxon>
        <taxon>Rhodobacterales</taxon>
        <taxon>Paracoccaceae</taxon>
        <taxon>Pseudotabrizicola</taxon>
    </lineage>
</organism>
<dbReference type="RefSeq" id="WP_164614943.1">
    <property type="nucleotide sequence ID" value="NZ_JAAIKE010000010.1"/>
</dbReference>
<feature type="region of interest" description="Disordered" evidence="1">
    <location>
        <begin position="245"/>
        <end position="265"/>
    </location>
</feature>
<comment type="caution">
    <text evidence="2">The sequence shown here is derived from an EMBL/GenBank/DDBJ whole genome shotgun (WGS) entry which is preliminary data.</text>
</comment>
<keyword evidence="3" id="KW-1185">Reference proteome</keyword>
<gene>
    <name evidence="2" type="ORF">G3572_19225</name>
</gene>
<evidence type="ECO:0000313" key="2">
    <source>
        <dbReference type="EMBL" id="NEX48343.1"/>
    </source>
</evidence>
<dbReference type="EMBL" id="JAAIKE010000010">
    <property type="protein sequence ID" value="NEX48343.1"/>
    <property type="molecule type" value="Genomic_DNA"/>
</dbReference>
<dbReference type="AlphaFoldDB" id="A0A6B3RSK5"/>
<evidence type="ECO:0000313" key="3">
    <source>
        <dbReference type="Proteomes" id="UP000481421"/>
    </source>
</evidence>